<evidence type="ECO:0000256" key="3">
    <source>
        <dbReference type="SAM" id="SignalP"/>
    </source>
</evidence>
<keyword evidence="2" id="KW-0472">Membrane</keyword>
<accession>A0A1M7LVV5</accession>
<dbReference type="AlphaFoldDB" id="A0A1M7LVV5"/>
<dbReference type="InterPro" id="IPR000184">
    <property type="entry name" value="Bac_surfAg_D15"/>
</dbReference>
<name>A0A1M7LVV5_9BACT</name>
<dbReference type="PROSITE" id="PS51257">
    <property type="entry name" value="PROKAR_LIPOPROTEIN"/>
    <property type="match status" value="1"/>
</dbReference>
<evidence type="ECO:0000259" key="4">
    <source>
        <dbReference type="Pfam" id="PF01103"/>
    </source>
</evidence>
<dbReference type="RefSeq" id="WP_073086850.1">
    <property type="nucleotide sequence ID" value="NZ_FRBL01000011.1"/>
</dbReference>
<reference evidence="5 6" key="1">
    <citation type="submission" date="2016-11" db="EMBL/GenBank/DDBJ databases">
        <authorList>
            <person name="Jaros S."/>
            <person name="Januszkiewicz K."/>
            <person name="Wedrychowicz H."/>
        </authorList>
    </citation>
    <scope>NUCLEOTIDE SEQUENCE [LARGE SCALE GENOMIC DNA]</scope>
    <source>
        <strain evidence="5 6">DSM 27406</strain>
    </source>
</reference>
<evidence type="ECO:0000256" key="1">
    <source>
        <dbReference type="ARBA" id="ARBA00004370"/>
    </source>
</evidence>
<keyword evidence="3" id="KW-0732">Signal</keyword>
<keyword evidence="6" id="KW-1185">Reference proteome</keyword>
<sequence length="398" mass="45519">MNTYRLLIRRIAAVQLLLLLLGCSMHSYAQDSIPVKPKWKFSLRDSLDHAIDFSDWMINANGFIPVPYIITEPALGFGGAIAPILMHKHEQPSYKPGEKRLAPIRPDITGGLAFYTDSKSWGAGLFRSGTIVKWRLSYKVFAGYASLNMNYYKTLPLVGEVKYGTNTKSIPAFLRVQRQIGYSNWSAGLQYFFVKTTAKLTDHLLPDSLFHPKEFKNISSIPGVLVEFDNRDNIFTPNKGTKIHVDGNFSYNVFGSDMEYTHLNGFVYQYIPIGRREKWVCGLRGDFQQVIGDIPFYFKPSIDLRGIPKGRYQGKTNALIETEQRWNVFSRWSAVFFTGVGKAFDEYDQFGDAPWSYNYGTGFRYLLARKFKLYMGADIARGPEQWGFYIQFGSAWLK</sequence>
<feature type="signal peptide" evidence="3">
    <location>
        <begin position="1"/>
        <end position="29"/>
    </location>
</feature>
<dbReference type="Proteomes" id="UP000184420">
    <property type="component" value="Unassembled WGS sequence"/>
</dbReference>
<dbReference type="EMBL" id="FRBL01000011">
    <property type="protein sequence ID" value="SHM82368.1"/>
    <property type="molecule type" value="Genomic_DNA"/>
</dbReference>
<evidence type="ECO:0000313" key="6">
    <source>
        <dbReference type="Proteomes" id="UP000184420"/>
    </source>
</evidence>
<evidence type="ECO:0000256" key="2">
    <source>
        <dbReference type="ARBA" id="ARBA00023136"/>
    </source>
</evidence>
<evidence type="ECO:0000313" key="5">
    <source>
        <dbReference type="EMBL" id="SHM82368.1"/>
    </source>
</evidence>
<protein>
    <submittedName>
        <fullName evidence="5">Surface antigen</fullName>
    </submittedName>
</protein>
<organism evidence="5 6">
    <name type="scientific">Chitinophaga jiangningensis</name>
    <dbReference type="NCBI Taxonomy" id="1419482"/>
    <lineage>
        <taxon>Bacteria</taxon>
        <taxon>Pseudomonadati</taxon>
        <taxon>Bacteroidota</taxon>
        <taxon>Chitinophagia</taxon>
        <taxon>Chitinophagales</taxon>
        <taxon>Chitinophagaceae</taxon>
        <taxon>Chitinophaga</taxon>
    </lineage>
</organism>
<dbReference type="Gene3D" id="2.40.160.50">
    <property type="entry name" value="membrane protein fhac: a member of the omp85/tpsb transporter family"/>
    <property type="match status" value="1"/>
</dbReference>
<dbReference type="STRING" id="1419482.SAMN05444266_111174"/>
<feature type="chain" id="PRO_5011980288" evidence="3">
    <location>
        <begin position="30"/>
        <end position="398"/>
    </location>
</feature>
<dbReference type="Pfam" id="PF01103">
    <property type="entry name" value="Omp85"/>
    <property type="match status" value="1"/>
</dbReference>
<comment type="subcellular location">
    <subcellularLocation>
        <location evidence="1">Membrane</location>
    </subcellularLocation>
</comment>
<gene>
    <name evidence="5" type="ORF">SAMN05444266_111174</name>
</gene>
<proteinExistence type="predicted"/>
<dbReference type="OrthoDB" id="9771071at2"/>
<dbReference type="GO" id="GO:0019867">
    <property type="term" value="C:outer membrane"/>
    <property type="evidence" value="ECO:0007669"/>
    <property type="project" value="InterPro"/>
</dbReference>
<feature type="domain" description="Bacterial surface antigen (D15)" evidence="4">
    <location>
        <begin position="134"/>
        <end position="288"/>
    </location>
</feature>